<evidence type="ECO:0000256" key="1">
    <source>
        <dbReference type="SAM" id="MobiDB-lite"/>
    </source>
</evidence>
<feature type="region of interest" description="Disordered" evidence="1">
    <location>
        <begin position="260"/>
        <end position="284"/>
    </location>
</feature>
<dbReference type="Proteomes" id="UP000799753">
    <property type="component" value="Unassembled WGS sequence"/>
</dbReference>
<keyword evidence="2" id="KW-0472">Membrane</keyword>
<keyword evidence="2" id="KW-1133">Transmembrane helix</keyword>
<organism evidence="4 5">
    <name type="scientific">Massarina eburnea CBS 473.64</name>
    <dbReference type="NCBI Taxonomy" id="1395130"/>
    <lineage>
        <taxon>Eukaryota</taxon>
        <taxon>Fungi</taxon>
        <taxon>Dikarya</taxon>
        <taxon>Ascomycota</taxon>
        <taxon>Pezizomycotina</taxon>
        <taxon>Dothideomycetes</taxon>
        <taxon>Pleosporomycetidae</taxon>
        <taxon>Pleosporales</taxon>
        <taxon>Massarineae</taxon>
        <taxon>Massarinaceae</taxon>
        <taxon>Massarina</taxon>
    </lineage>
</organism>
<keyword evidence="2" id="KW-0812">Transmembrane</keyword>
<feature type="region of interest" description="Disordered" evidence="1">
    <location>
        <begin position="126"/>
        <end position="181"/>
    </location>
</feature>
<accession>A0A6A6S536</accession>
<feature type="chain" id="PRO_5025454150" description="Extracellular membrane protein CFEM domain-containing protein" evidence="3">
    <location>
        <begin position="26"/>
        <end position="284"/>
    </location>
</feature>
<keyword evidence="3" id="KW-0732">Signal</keyword>
<sequence length="284" mass="29833">MHPSWQSSLPCLFTIILTLSAVATASGPTSIFINQVPQYDALSSCAEGPLRTIVRFMSYDCGDDKQTTSYACFCFSSSAKVSSRIDTMVAKACTQEEERGQNASAVEVFDKYCQLGGLTFAAASTTSGPTASSLEPTSKTQTPSYSSSSASVSASPASIPTTDLAASTPSSSSTSTLEPEKQPPVVAISLGVSIPIIVIGLSIVGMLLYRRGQASSQRHGPGELPNVGEISEADSAPEAYQYKPEPVEIAEGVRRVELESTAANGSMGPDKRRVHELANSTKDE</sequence>
<evidence type="ECO:0008006" key="6">
    <source>
        <dbReference type="Google" id="ProtNLM"/>
    </source>
</evidence>
<keyword evidence="5" id="KW-1185">Reference proteome</keyword>
<protein>
    <recommendedName>
        <fullName evidence="6">Extracellular membrane protein CFEM domain-containing protein</fullName>
    </recommendedName>
</protein>
<reference evidence="4" key="1">
    <citation type="journal article" date="2020" name="Stud. Mycol.">
        <title>101 Dothideomycetes genomes: a test case for predicting lifestyles and emergence of pathogens.</title>
        <authorList>
            <person name="Haridas S."/>
            <person name="Albert R."/>
            <person name="Binder M."/>
            <person name="Bloem J."/>
            <person name="Labutti K."/>
            <person name="Salamov A."/>
            <person name="Andreopoulos B."/>
            <person name="Baker S."/>
            <person name="Barry K."/>
            <person name="Bills G."/>
            <person name="Bluhm B."/>
            <person name="Cannon C."/>
            <person name="Castanera R."/>
            <person name="Culley D."/>
            <person name="Daum C."/>
            <person name="Ezra D."/>
            <person name="Gonzalez J."/>
            <person name="Henrissat B."/>
            <person name="Kuo A."/>
            <person name="Liang C."/>
            <person name="Lipzen A."/>
            <person name="Lutzoni F."/>
            <person name="Magnuson J."/>
            <person name="Mondo S."/>
            <person name="Nolan M."/>
            <person name="Ohm R."/>
            <person name="Pangilinan J."/>
            <person name="Park H.-J."/>
            <person name="Ramirez L."/>
            <person name="Alfaro M."/>
            <person name="Sun H."/>
            <person name="Tritt A."/>
            <person name="Yoshinaga Y."/>
            <person name="Zwiers L.-H."/>
            <person name="Turgeon B."/>
            <person name="Goodwin S."/>
            <person name="Spatafora J."/>
            <person name="Crous P."/>
            <person name="Grigoriev I."/>
        </authorList>
    </citation>
    <scope>NUCLEOTIDE SEQUENCE</scope>
    <source>
        <strain evidence="4">CBS 473.64</strain>
    </source>
</reference>
<name>A0A6A6S536_9PLEO</name>
<feature type="compositionally biased region" description="Low complexity" evidence="1">
    <location>
        <begin position="126"/>
        <end position="177"/>
    </location>
</feature>
<evidence type="ECO:0000256" key="3">
    <source>
        <dbReference type="SAM" id="SignalP"/>
    </source>
</evidence>
<proteinExistence type="predicted"/>
<feature type="transmembrane region" description="Helical" evidence="2">
    <location>
        <begin position="185"/>
        <end position="209"/>
    </location>
</feature>
<feature type="compositionally biased region" description="Basic and acidic residues" evidence="1">
    <location>
        <begin position="269"/>
        <end position="284"/>
    </location>
</feature>
<dbReference type="AlphaFoldDB" id="A0A6A6S536"/>
<evidence type="ECO:0000256" key="2">
    <source>
        <dbReference type="SAM" id="Phobius"/>
    </source>
</evidence>
<evidence type="ECO:0000313" key="4">
    <source>
        <dbReference type="EMBL" id="KAF2641823.1"/>
    </source>
</evidence>
<dbReference type="OrthoDB" id="3794517at2759"/>
<gene>
    <name evidence="4" type="ORF">P280DRAFT_286156</name>
</gene>
<dbReference type="EMBL" id="MU006782">
    <property type="protein sequence ID" value="KAF2641823.1"/>
    <property type="molecule type" value="Genomic_DNA"/>
</dbReference>
<feature type="signal peptide" evidence="3">
    <location>
        <begin position="1"/>
        <end position="25"/>
    </location>
</feature>
<evidence type="ECO:0000313" key="5">
    <source>
        <dbReference type="Proteomes" id="UP000799753"/>
    </source>
</evidence>